<name>A0ACC2VB76_9TREE</name>
<accession>A0ACC2VB76</accession>
<protein>
    <submittedName>
        <fullName evidence="1">Uncharacterized protein</fullName>
    </submittedName>
</protein>
<evidence type="ECO:0000313" key="1">
    <source>
        <dbReference type="EMBL" id="KAJ9096222.1"/>
    </source>
</evidence>
<dbReference type="EMBL" id="JASBWS010000115">
    <property type="protein sequence ID" value="KAJ9096222.1"/>
    <property type="molecule type" value="Genomic_DNA"/>
</dbReference>
<sequence length="323" mass="35593">MSNLPVHLPPPQRLTPLPAVSLPEAFLCGGLAGCAAVTVSNIPEVMKTRLQLQGELMKTSDAQKVYKNVFDVFRKTWANEGLRGLQRGLGPAYAYQVSPPRDPTGTPLTVSSRILRTDQETTEQTGVVQPFRPVATLGNPLFLIKARMQAYSPALPVGAQHNYRSSIHALSEVVKNEGKLGLVRGVGSAMLRTAMGSSVQLPSYNYAKRVLMVNGYTAENSYWTYLASSSFSGICVCLVMQPADTALTRVYNQPTITGPDGRTRGALYSNPFDCLWKTLKTEGFFGWYKGTTAHFLRIVPHTVITLVANELILEQYKKWKHEQ</sequence>
<comment type="caution">
    <text evidence="1">The sequence shown here is derived from an EMBL/GenBank/DDBJ whole genome shotgun (WGS) entry which is preliminary data.</text>
</comment>
<proteinExistence type="predicted"/>
<dbReference type="Proteomes" id="UP001230649">
    <property type="component" value="Unassembled WGS sequence"/>
</dbReference>
<evidence type="ECO:0000313" key="2">
    <source>
        <dbReference type="Proteomes" id="UP001230649"/>
    </source>
</evidence>
<keyword evidence="2" id="KW-1185">Reference proteome</keyword>
<gene>
    <name evidence="1" type="ORF">QFC20_006466</name>
</gene>
<reference evidence="1" key="1">
    <citation type="submission" date="2023-04" db="EMBL/GenBank/DDBJ databases">
        <title>Draft Genome sequencing of Naganishia species isolated from polar environments using Oxford Nanopore Technology.</title>
        <authorList>
            <person name="Leo P."/>
            <person name="Venkateswaran K."/>
        </authorList>
    </citation>
    <scope>NUCLEOTIDE SEQUENCE</scope>
    <source>
        <strain evidence="1">MNA-CCFEE 5262</strain>
    </source>
</reference>
<organism evidence="1 2">
    <name type="scientific">Naganishia adeliensis</name>
    <dbReference type="NCBI Taxonomy" id="92952"/>
    <lineage>
        <taxon>Eukaryota</taxon>
        <taxon>Fungi</taxon>
        <taxon>Dikarya</taxon>
        <taxon>Basidiomycota</taxon>
        <taxon>Agaricomycotina</taxon>
        <taxon>Tremellomycetes</taxon>
        <taxon>Filobasidiales</taxon>
        <taxon>Filobasidiaceae</taxon>
        <taxon>Naganishia</taxon>
    </lineage>
</organism>